<dbReference type="GO" id="GO:0005524">
    <property type="term" value="F:ATP binding"/>
    <property type="evidence" value="ECO:0007669"/>
    <property type="project" value="InterPro"/>
</dbReference>
<evidence type="ECO:0000313" key="2">
    <source>
        <dbReference type="Proteomes" id="UP000728032"/>
    </source>
</evidence>
<proteinExistence type="predicted"/>
<protein>
    <submittedName>
        <fullName evidence="1">Uncharacterized protein</fullName>
    </submittedName>
</protein>
<dbReference type="OrthoDB" id="6435135at2759"/>
<sequence>MSSAGQMTTILGVKGIEDISNAVMKCWSSQFEFVA</sequence>
<evidence type="ECO:0000313" key="1">
    <source>
        <dbReference type="EMBL" id="CAD7663826.1"/>
    </source>
</evidence>
<dbReference type="AlphaFoldDB" id="A0A7R9R0F6"/>
<reference evidence="1" key="1">
    <citation type="submission" date="2020-11" db="EMBL/GenBank/DDBJ databases">
        <authorList>
            <person name="Tran Van P."/>
        </authorList>
    </citation>
    <scope>NUCLEOTIDE SEQUENCE</scope>
</reference>
<dbReference type="Proteomes" id="UP000728032">
    <property type="component" value="Unassembled WGS sequence"/>
</dbReference>
<accession>A0A7R9R0F6</accession>
<dbReference type="Gene3D" id="3.30.1490.20">
    <property type="entry name" value="ATP-grasp fold, A domain"/>
    <property type="match status" value="1"/>
</dbReference>
<dbReference type="EMBL" id="CAJPVJ010034643">
    <property type="protein sequence ID" value="CAG2180963.1"/>
    <property type="molecule type" value="Genomic_DNA"/>
</dbReference>
<gene>
    <name evidence="1" type="ORF">ONB1V03_LOCUS20384</name>
</gene>
<keyword evidence="2" id="KW-1185">Reference proteome</keyword>
<organism evidence="1">
    <name type="scientific">Oppiella nova</name>
    <dbReference type="NCBI Taxonomy" id="334625"/>
    <lineage>
        <taxon>Eukaryota</taxon>
        <taxon>Metazoa</taxon>
        <taxon>Ecdysozoa</taxon>
        <taxon>Arthropoda</taxon>
        <taxon>Chelicerata</taxon>
        <taxon>Arachnida</taxon>
        <taxon>Acari</taxon>
        <taxon>Acariformes</taxon>
        <taxon>Sarcoptiformes</taxon>
        <taxon>Oribatida</taxon>
        <taxon>Brachypylina</taxon>
        <taxon>Oppioidea</taxon>
        <taxon>Oppiidae</taxon>
        <taxon>Oppiella</taxon>
    </lineage>
</organism>
<dbReference type="InterPro" id="IPR013815">
    <property type="entry name" value="ATP_grasp_subdomain_1"/>
</dbReference>
<dbReference type="EMBL" id="OC949468">
    <property type="protein sequence ID" value="CAD7663826.1"/>
    <property type="molecule type" value="Genomic_DNA"/>
</dbReference>
<name>A0A7R9R0F6_9ACAR</name>
<feature type="non-terminal residue" evidence="1">
    <location>
        <position position="35"/>
    </location>
</feature>